<gene>
    <name evidence="4" type="ORF">J2X19_002832</name>
</gene>
<keyword evidence="5" id="KW-1185">Reference proteome</keyword>
<evidence type="ECO:0000256" key="1">
    <source>
        <dbReference type="ARBA" id="ARBA00022729"/>
    </source>
</evidence>
<dbReference type="InterPro" id="IPR050955">
    <property type="entry name" value="Plant_Biomass_Hydrol_Est"/>
</dbReference>
<dbReference type="PANTHER" id="PTHR43037:SF1">
    <property type="entry name" value="BLL1128 PROTEIN"/>
    <property type="match status" value="1"/>
</dbReference>
<dbReference type="SUPFAM" id="SSF53474">
    <property type="entry name" value="alpha/beta-Hydrolases"/>
    <property type="match status" value="1"/>
</dbReference>
<sequence>MARSLSSLWLKSLTRIAKTQQKKLVRSLTVATKKATKAAVKKALAPPKPAPRPAAQPTARPVAKPAAKSAPPAMLPGSWTRSFFAAPNGQRMSYWLYLPQRSTAQAFKPLPLVVMLHGCTQTAPDFAQGTRMNQLAQRKGFAVLYPQQLLTIDAHRCWQWYQRATQNGGGEAALVAGMVTQVVARLGLDASRVYLAGISAGAALAQIIALRYPFRIAAVGLHSGPVFGTADNRMAAFGAMQTGGGTHVAQAVHALADGGGFPRMPAIILHGEADKVVRIVNQQQVAQQFLRINGIADLAPVTVLSPARPKGRSPRHAFQTQDYRVGRKPIVSVCRIAGLEHAWSGGDGTLRFNDSVGPDASALLWAFFAKHRRLRAVP</sequence>
<dbReference type="Proteomes" id="UP001180487">
    <property type="component" value="Unassembled WGS sequence"/>
</dbReference>
<name>A0ABU2CA01_9BURK</name>
<comment type="caution">
    <text evidence="4">The sequence shown here is derived from an EMBL/GenBank/DDBJ whole genome shotgun (WGS) entry which is preliminary data.</text>
</comment>
<protein>
    <submittedName>
        <fullName evidence="4">Poly(Hydroxyalkanoate) depolymerase family esterase</fullName>
    </submittedName>
</protein>
<feature type="region of interest" description="Disordered" evidence="3">
    <location>
        <begin position="39"/>
        <end position="71"/>
    </location>
</feature>
<evidence type="ECO:0000313" key="5">
    <source>
        <dbReference type="Proteomes" id="UP001180487"/>
    </source>
</evidence>
<dbReference type="Pfam" id="PF10503">
    <property type="entry name" value="Esterase_PHB"/>
    <property type="match status" value="1"/>
</dbReference>
<dbReference type="RefSeq" id="WP_310374056.1">
    <property type="nucleotide sequence ID" value="NZ_JAVDXT010000002.1"/>
</dbReference>
<dbReference type="InterPro" id="IPR029058">
    <property type="entry name" value="AB_hydrolase_fold"/>
</dbReference>
<dbReference type="InterPro" id="IPR010126">
    <property type="entry name" value="Esterase_phb"/>
</dbReference>
<keyword evidence="1" id="KW-0732">Signal</keyword>
<proteinExistence type="predicted"/>
<keyword evidence="2" id="KW-0378">Hydrolase</keyword>
<evidence type="ECO:0000256" key="2">
    <source>
        <dbReference type="ARBA" id="ARBA00022801"/>
    </source>
</evidence>
<dbReference type="Gene3D" id="3.40.50.1820">
    <property type="entry name" value="alpha/beta hydrolase"/>
    <property type="match status" value="1"/>
</dbReference>
<organism evidence="4 5">
    <name type="scientific">Rhodoferax ferrireducens</name>
    <dbReference type="NCBI Taxonomy" id="192843"/>
    <lineage>
        <taxon>Bacteria</taxon>
        <taxon>Pseudomonadati</taxon>
        <taxon>Pseudomonadota</taxon>
        <taxon>Betaproteobacteria</taxon>
        <taxon>Burkholderiales</taxon>
        <taxon>Comamonadaceae</taxon>
        <taxon>Rhodoferax</taxon>
    </lineage>
</organism>
<evidence type="ECO:0000256" key="3">
    <source>
        <dbReference type="SAM" id="MobiDB-lite"/>
    </source>
</evidence>
<evidence type="ECO:0000313" key="4">
    <source>
        <dbReference type="EMBL" id="MDR7378153.1"/>
    </source>
</evidence>
<feature type="compositionally biased region" description="Low complexity" evidence="3">
    <location>
        <begin position="55"/>
        <end position="71"/>
    </location>
</feature>
<dbReference type="NCBIfam" id="TIGR01840">
    <property type="entry name" value="esterase_phb"/>
    <property type="match status" value="1"/>
</dbReference>
<accession>A0ABU2CA01</accession>
<dbReference type="EMBL" id="JAVDXT010000002">
    <property type="protein sequence ID" value="MDR7378153.1"/>
    <property type="molecule type" value="Genomic_DNA"/>
</dbReference>
<reference evidence="4 5" key="1">
    <citation type="submission" date="2023-07" db="EMBL/GenBank/DDBJ databases">
        <title>Sorghum-associated microbial communities from plants grown in Nebraska, USA.</title>
        <authorList>
            <person name="Schachtman D."/>
        </authorList>
    </citation>
    <scope>NUCLEOTIDE SEQUENCE [LARGE SCALE GENOMIC DNA]</scope>
    <source>
        <strain evidence="4 5">BE313</strain>
    </source>
</reference>
<dbReference type="PANTHER" id="PTHR43037">
    <property type="entry name" value="UNNAMED PRODUCT-RELATED"/>
    <property type="match status" value="1"/>
</dbReference>